<feature type="region of interest" description="Disordered" evidence="2">
    <location>
        <begin position="243"/>
        <end position="295"/>
    </location>
</feature>
<evidence type="ECO:0000313" key="4">
    <source>
        <dbReference type="EMBL" id="GAQ82138.1"/>
    </source>
</evidence>
<dbReference type="Pfam" id="PF08190">
    <property type="entry name" value="PIH1"/>
    <property type="match status" value="1"/>
</dbReference>
<gene>
    <name evidence="4" type="ORF">KFL_001010230</name>
</gene>
<keyword evidence="5" id="KW-1185">Reference proteome</keyword>
<dbReference type="InterPro" id="IPR012981">
    <property type="entry name" value="PIH1_N"/>
</dbReference>
<proteinExistence type="inferred from homology"/>
<dbReference type="OMA" id="CYINICA"/>
<name>A0A1Y1I1Y4_KLENI</name>
<dbReference type="Proteomes" id="UP000054558">
    <property type="component" value="Unassembled WGS sequence"/>
</dbReference>
<dbReference type="EMBL" id="DF237050">
    <property type="protein sequence ID" value="GAQ82138.1"/>
    <property type="molecule type" value="Genomic_DNA"/>
</dbReference>
<organism evidence="4 5">
    <name type="scientific">Klebsormidium nitens</name>
    <name type="common">Green alga</name>
    <name type="synonym">Ulothrix nitens</name>
    <dbReference type="NCBI Taxonomy" id="105231"/>
    <lineage>
        <taxon>Eukaryota</taxon>
        <taxon>Viridiplantae</taxon>
        <taxon>Streptophyta</taxon>
        <taxon>Klebsormidiophyceae</taxon>
        <taxon>Klebsormidiales</taxon>
        <taxon>Klebsormidiaceae</taxon>
        <taxon>Klebsormidium</taxon>
    </lineage>
</organism>
<evidence type="ECO:0000256" key="1">
    <source>
        <dbReference type="ARBA" id="ARBA00008511"/>
    </source>
</evidence>
<dbReference type="AlphaFoldDB" id="A0A1Y1I1Y4"/>
<dbReference type="STRING" id="105231.A0A1Y1I1Y4"/>
<comment type="similarity">
    <text evidence="1">Belongs to the PIH1 family.</text>
</comment>
<reference evidence="4 5" key="1">
    <citation type="journal article" date="2014" name="Nat. Commun.">
        <title>Klebsormidium flaccidum genome reveals primary factors for plant terrestrial adaptation.</title>
        <authorList>
            <person name="Hori K."/>
            <person name="Maruyama F."/>
            <person name="Fujisawa T."/>
            <person name="Togashi T."/>
            <person name="Yamamoto N."/>
            <person name="Seo M."/>
            <person name="Sato S."/>
            <person name="Yamada T."/>
            <person name="Mori H."/>
            <person name="Tajima N."/>
            <person name="Moriyama T."/>
            <person name="Ikeuchi M."/>
            <person name="Watanabe M."/>
            <person name="Wada H."/>
            <person name="Kobayashi K."/>
            <person name="Saito M."/>
            <person name="Masuda T."/>
            <person name="Sasaki-Sekimoto Y."/>
            <person name="Mashiguchi K."/>
            <person name="Awai K."/>
            <person name="Shimojima M."/>
            <person name="Masuda S."/>
            <person name="Iwai M."/>
            <person name="Nobusawa T."/>
            <person name="Narise T."/>
            <person name="Kondo S."/>
            <person name="Saito H."/>
            <person name="Sato R."/>
            <person name="Murakawa M."/>
            <person name="Ihara Y."/>
            <person name="Oshima-Yamada Y."/>
            <person name="Ohtaka K."/>
            <person name="Satoh M."/>
            <person name="Sonobe K."/>
            <person name="Ishii M."/>
            <person name="Ohtani R."/>
            <person name="Kanamori-Sato M."/>
            <person name="Honoki R."/>
            <person name="Miyazaki D."/>
            <person name="Mochizuki H."/>
            <person name="Umetsu J."/>
            <person name="Higashi K."/>
            <person name="Shibata D."/>
            <person name="Kamiya Y."/>
            <person name="Sato N."/>
            <person name="Nakamura Y."/>
            <person name="Tabata S."/>
            <person name="Ida S."/>
            <person name="Kurokawa K."/>
            <person name="Ohta H."/>
        </authorList>
    </citation>
    <scope>NUCLEOTIDE SEQUENCE [LARGE SCALE GENOMIC DNA]</scope>
    <source>
        <strain evidence="4 5">NIES-2285</strain>
    </source>
</reference>
<dbReference type="GO" id="GO:0005737">
    <property type="term" value="C:cytoplasm"/>
    <property type="evidence" value="ECO:0000318"/>
    <property type="project" value="GO_Central"/>
</dbReference>
<evidence type="ECO:0000259" key="3">
    <source>
        <dbReference type="Pfam" id="PF08190"/>
    </source>
</evidence>
<evidence type="ECO:0000313" key="5">
    <source>
        <dbReference type="Proteomes" id="UP000054558"/>
    </source>
</evidence>
<dbReference type="OrthoDB" id="5135119at2759"/>
<evidence type="ECO:0000256" key="2">
    <source>
        <dbReference type="SAM" id="MobiDB-lite"/>
    </source>
</evidence>
<feature type="domain" description="PIH1 N-terminal" evidence="3">
    <location>
        <begin position="74"/>
        <end position="238"/>
    </location>
</feature>
<protein>
    <recommendedName>
        <fullName evidence="3">PIH1 N-terminal domain-containing protein</fullName>
    </recommendedName>
</protein>
<dbReference type="InterPro" id="IPR050734">
    <property type="entry name" value="PIH1/Kintoun_subfamily"/>
</dbReference>
<accession>A0A1Y1I1Y4</accession>
<dbReference type="PANTHER" id="PTHR22997:SF11">
    <property type="entry name" value="PIH1 N-TERMINAL DOMAIN-CONTAINING PROTEIN"/>
    <property type="match status" value="1"/>
</dbReference>
<sequence length="405" mass="44100">MPGTKKTDPPAGGAEDMEGIMEAVAQYRQAKLRGQVEADPQIDAIWELMQKAQAEGVLGQDFKLPSSAREPAPQAEAEEITPEPGFVVKTADEERGAKVFINVCGSDKVAAPGDWKNGVPKEVEEAMGELDGDPNMPTSTSIDETLRFPLSLSDPFTSTDKGGAECTVYDIVLNSEVVKNAKLPGPLARRLKTFLVELCMGWVAHKHGVRLDPKYKLPRSSYKGDGRAKHRIRAETKPLIQEVAGSDDDRPSFGLGFDQKARAKPVAPRTDAASEPSRPGSTAQAEASLPTPDFSVEYEGRPVEATTVTVNLPAISTADGLRVELAAGELRVHVPSIYAPATIPLHFPTDPKRVEVTFDESKRQLRIRLPFGPYRDLFKELKRAAPHSLASLDFRTKKSVLDIDI</sequence>
<dbReference type="PANTHER" id="PTHR22997">
    <property type="entry name" value="PIH1 DOMAIN-CONTAINING PROTEIN 1"/>
    <property type="match status" value="1"/>
</dbReference>